<feature type="compositionally biased region" description="Basic and acidic residues" evidence="7">
    <location>
        <begin position="538"/>
        <end position="555"/>
    </location>
</feature>
<keyword evidence="2" id="KW-0698">rRNA processing</keyword>
<dbReference type="Gene3D" id="2.130.10.10">
    <property type="entry name" value="YVTN repeat-like/Quinoprotein amine dehydrogenase"/>
    <property type="match status" value="1"/>
</dbReference>
<evidence type="ECO:0000313" key="9">
    <source>
        <dbReference type="Proteomes" id="UP000242814"/>
    </source>
</evidence>
<feature type="region of interest" description="Disordered" evidence="7">
    <location>
        <begin position="202"/>
        <end position="241"/>
    </location>
</feature>
<dbReference type="Proteomes" id="UP000242814">
    <property type="component" value="Unassembled WGS sequence"/>
</dbReference>
<reference evidence="8 9" key="1">
    <citation type="submission" date="2016-06" db="EMBL/GenBank/DDBJ databases">
        <authorList>
            <person name="Kjaerup R.B."/>
            <person name="Dalgaard T.S."/>
            <person name="Juul-Madsen H.R."/>
        </authorList>
    </citation>
    <scope>NUCLEOTIDE SEQUENCE [LARGE SCALE GENOMIC DNA]</scope>
    <source>
        <strain evidence="8 9">Pb300</strain>
    </source>
</reference>
<feature type="compositionally biased region" description="Basic and acidic residues" evidence="7">
    <location>
        <begin position="45"/>
        <end position="58"/>
    </location>
</feature>
<dbReference type="InterPro" id="IPR015943">
    <property type="entry name" value="WD40/YVTN_repeat-like_dom_sf"/>
</dbReference>
<feature type="compositionally biased region" description="Polar residues" evidence="7">
    <location>
        <begin position="204"/>
        <end position="214"/>
    </location>
</feature>
<proteinExistence type="inferred from homology"/>
<dbReference type="OrthoDB" id="1935146at2759"/>
<dbReference type="VEuPathDB" id="FungiDB:PABG_01238"/>
<dbReference type="AlphaFoldDB" id="A0A1D2JK86"/>
<dbReference type="FunFam" id="2.130.10.10:FF:000549">
    <property type="entry name" value="Small nucleolar ribonucleoprotein complex subunit"/>
    <property type="match status" value="1"/>
</dbReference>
<name>A0A1D2JK86_PARBR</name>
<dbReference type="InterPro" id="IPR045161">
    <property type="entry name" value="Utp18"/>
</dbReference>
<evidence type="ECO:0000256" key="6">
    <source>
        <dbReference type="ARBA" id="ARBA00025767"/>
    </source>
</evidence>
<evidence type="ECO:0000256" key="1">
    <source>
        <dbReference type="ARBA" id="ARBA00004604"/>
    </source>
</evidence>
<dbReference type="InterPro" id="IPR001680">
    <property type="entry name" value="WD40_rpt"/>
</dbReference>
<accession>A0A1D2JK86</accession>
<evidence type="ECO:0000256" key="3">
    <source>
        <dbReference type="ARBA" id="ARBA00022574"/>
    </source>
</evidence>
<dbReference type="PANTHER" id="PTHR18359">
    <property type="entry name" value="WD-REPEAT PROTEIN-RELATED"/>
    <property type="match status" value="1"/>
</dbReference>
<evidence type="ECO:0000256" key="2">
    <source>
        <dbReference type="ARBA" id="ARBA00022552"/>
    </source>
</evidence>
<dbReference type="PANTHER" id="PTHR18359:SF0">
    <property type="entry name" value="U3 SMALL NUCLEOLAR RNA-ASSOCIATED PROTEIN 18 HOMOLOG"/>
    <property type="match status" value="1"/>
</dbReference>
<dbReference type="VEuPathDB" id="FungiDB:PADG_03814"/>
<feature type="region of interest" description="Disordered" evidence="7">
    <location>
        <begin position="1"/>
        <end position="58"/>
    </location>
</feature>
<evidence type="ECO:0000256" key="7">
    <source>
        <dbReference type="SAM" id="MobiDB-lite"/>
    </source>
</evidence>
<dbReference type="SMART" id="SM00320">
    <property type="entry name" value="WD40"/>
    <property type="match status" value="4"/>
</dbReference>
<evidence type="ECO:0000313" key="8">
    <source>
        <dbReference type="EMBL" id="ODH39426.1"/>
    </source>
</evidence>
<evidence type="ECO:0000256" key="5">
    <source>
        <dbReference type="ARBA" id="ARBA00023242"/>
    </source>
</evidence>
<comment type="caution">
    <text evidence="8">The sequence shown here is derived from an EMBL/GenBank/DDBJ whole genome shotgun (WGS) entry which is preliminary data.</text>
</comment>
<comment type="subcellular location">
    <subcellularLocation>
        <location evidence="1">Nucleus</location>
        <location evidence="1">Nucleolus</location>
    </subcellularLocation>
</comment>
<dbReference type="SUPFAM" id="SSF50978">
    <property type="entry name" value="WD40 repeat-like"/>
    <property type="match status" value="1"/>
</dbReference>
<evidence type="ECO:0000256" key="4">
    <source>
        <dbReference type="ARBA" id="ARBA00022737"/>
    </source>
</evidence>
<sequence length="681" mass="74433">MPTMQKVRLKQKKAPSTATTLQSKEEAFFIDTQGALEGDLASESGSDHDEPMPKDETEEKLERLLFGDANGFHDALREHDAEGMELVLAGGSGSEGAQEKGEGGEEEEGLEGVDDADLFFLDSGSAVADDVQFHVTQDTADGQHENEPPAAWEDSDDERITISLAGKNRLRKLRVSEADVLVTGSEYIRRLRKQFERLHPTPAWANSSSATGGRSSKRRKTGAQQSDVEIVSGSDQMDTDEEEEMSLQPLARLLQNAGNLTRGEDTAKSGGKRKLRQEVLDIQRMKDVGRGQPSSVDSLTFHPHYPLLLSSGPASTLFLHHISPKSASPNPLLTSLHIRRTPLHTSTFSSLTGNQIYFSGRRRYFHIWDLDTGKVEKINSPPDRKEEQKTMERFKLSPCGRWMGVIGSTRKGGGIVNILSTTTLQWVAQVRVDSHNGVADFAWWSDGQGMCVVGKNGEVSEWDGRQKRIVARWVDEGAVGATVIALGGKSGRAQIGGDRWVAVGSSSGIVNIYDRRPWAAAVAAVEVGRKAKGKNIEMDAHGDGVGDGEEGRDGIPRNPIPTRMLDQLTTPTSHLVFSADGQLLVMASRWKKDALRLSMKSPLPIPSSPSHALLISMLHVKLQFTNSNLHIVHLPSCTVYKNWPTSNTPFGRISAVAIAPTSDMLAVANEQGKIRLWEIHG</sequence>
<dbReference type="PROSITE" id="PS50294">
    <property type="entry name" value="WD_REPEATS_REGION"/>
    <property type="match status" value="1"/>
</dbReference>
<feature type="region of interest" description="Disordered" evidence="7">
    <location>
        <begin position="538"/>
        <end position="557"/>
    </location>
</feature>
<protein>
    <submittedName>
        <fullName evidence="8">Uncharacterized protein</fullName>
    </submittedName>
</protein>
<keyword evidence="3" id="KW-0853">WD repeat</keyword>
<keyword evidence="5" id="KW-0539">Nucleus</keyword>
<dbReference type="InterPro" id="IPR036322">
    <property type="entry name" value="WD40_repeat_dom_sf"/>
</dbReference>
<keyword evidence="4" id="KW-0677">Repeat</keyword>
<dbReference type="GO" id="GO:0032040">
    <property type="term" value="C:small-subunit processome"/>
    <property type="evidence" value="ECO:0007669"/>
    <property type="project" value="TreeGrafter"/>
</dbReference>
<dbReference type="GO" id="GO:0006364">
    <property type="term" value="P:rRNA processing"/>
    <property type="evidence" value="ECO:0007669"/>
    <property type="project" value="UniProtKB-KW"/>
</dbReference>
<dbReference type="EMBL" id="LZYO01000052">
    <property type="protein sequence ID" value="ODH39426.1"/>
    <property type="molecule type" value="Genomic_DNA"/>
</dbReference>
<gene>
    <name evidence="8" type="ORF">ACO22_01883</name>
</gene>
<feature type="region of interest" description="Disordered" evidence="7">
    <location>
        <begin position="138"/>
        <end position="157"/>
    </location>
</feature>
<comment type="similarity">
    <text evidence="6">Belongs to the WD repeat UTP18 family.</text>
</comment>
<dbReference type="PROSITE" id="PS50082">
    <property type="entry name" value="WD_REPEATS_2"/>
    <property type="match status" value="1"/>
</dbReference>
<dbReference type="GO" id="GO:0034388">
    <property type="term" value="C:Pwp2p-containing subcomplex of 90S preribosome"/>
    <property type="evidence" value="ECO:0007669"/>
    <property type="project" value="TreeGrafter"/>
</dbReference>
<organism evidence="8 9">
    <name type="scientific">Paracoccidioides brasiliensis</name>
    <dbReference type="NCBI Taxonomy" id="121759"/>
    <lineage>
        <taxon>Eukaryota</taxon>
        <taxon>Fungi</taxon>
        <taxon>Dikarya</taxon>
        <taxon>Ascomycota</taxon>
        <taxon>Pezizomycotina</taxon>
        <taxon>Eurotiomycetes</taxon>
        <taxon>Eurotiomycetidae</taxon>
        <taxon>Onygenales</taxon>
        <taxon>Ajellomycetaceae</taxon>
        <taxon>Paracoccidioides</taxon>
    </lineage>
</organism>